<dbReference type="AlphaFoldDB" id="C8VXG3"/>
<dbReference type="KEGG" id="dae:Dtox_3855"/>
<sequence>MNRTIKNVIDTRLANIKISDELKGKILSNSYKKRKTVKRVFAIAAAILCVMLSVSVMAATIPNFNKLLYTVSPQIAQFLQPIGVTSEDNGIKMEVVAAMSDDDTAVVYISMQDLTADRVDEDIDFYNYSITGLHSFTSQVISYDKASRTAIVRLLANGGSRLNGKKVTVNVNSFLSDKQSYNLFDTGIDLVKAVNDSNTSTIPLDMHNIPGGSGDLFNKLIEKGTINILKTDEMNIALPNINFAHISNIGIIDGQLHVQTKWNGNGIDDHGTFALIDSSGNRINPSNIYFGTDEKGNTKYGSEYVEYIFQVKKTELNNYRLNADHFTTSGQYTEGKWQTTFKIEAVEKSTVVDCDMNSGGIKINKVSVSPIGVSIIGNGNIKDNTNDISVSVKMNDGSILALKSVISQREDDMIICKYMPTEPIKVANVKEININGKVVRLK</sequence>
<evidence type="ECO:0000256" key="1">
    <source>
        <dbReference type="SAM" id="Phobius"/>
    </source>
</evidence>
<keyword evidence="1" id="KW-0812">Transmembrane</keyword>
<evidence type="ECO:0000313" key="3">
    <source>
        <dbReference type="EMBL" id="ACV64559.1"/>
    </source>
</evidence>
<dbReference type="HOGENOM" id="CLU_050358_0_0_9"/>
<proteinExistence type="predicted"/>
<evidence type="ECO:0000313" key="4">
    <source>
        <dbReference type="Proteomes" id="UP000002217"/>
    </source>
</evidence>
<evidence type="ECO:0000259" key="2">
    <source>
        <dbReference type="Pfam" id="PF13786"/>
    </source>
</evidence>
<keyword evidence="4" id="KW-1185">Reference proteome</keyword>
<reference evidence="3 4" key="1">
    <citation type="journal article" date="2009" name="Stand. Genomic Sci.">
        <title>Complete genome sequence of Desulfotomaculum acetoxidans type strain (5575).</title>
        <authorList>
            <person name="Spring S."/>
            <person name="Lapidus A."/>
            <person name="Schroder M."/>
            <person name="Gleim D."/>
            <person name="Sims D."/>
            <person name="Meincke L."/>
            <person name="Glavina Del Rio T."/>
            <person name="Tice H."/>
            <person name="Copeland A."/>
            <person name="Cheng J.F."/>
            <person name="Lucas S."/>
            <person name="Chen F."/>
            <person name="Nolan M."/>
            <person name="Bruce D."/>
            <person name="Goodwin L."/>
            <person name="Pitluck S."/>
            <person name="Ivanova N."/>
            <person name="Mavromatis K."/>
            <person name="Mikhailova N."/>
            <person name="Pati A."/>
            <person name="Chen A."/>
            <person name="Palaniappan K."/>
            <person name="Land M."/>
            <person name="Hauser L."/>
            <person name="Chang Y.J."/>
            <person name="Jeffries C.D."/>
            <person name="Chain P."/>
            <person name="Saunders E."/>
            <person name="Brettin T."/>
            <person name="Detter J.C."/>
            <person name="Goker M."/>
            <person name="Bristow J."/>
            <person name="Eisen J.A."/>
            <person name="Markowitz V."/>
            <person name="Hugenholtz P."/>
            <person name="Kyrpides N.C."/>
            <person name="Klenk H.P."/>
            <person name="Han C."/>
        </authorList>
    </citation>
    <scope>NUCLEOTIDE SEQUENCE [LARGE SCALE GENOMIC DNA]</scope>
    <source>
        <strain evidence="4">ATCC 49208 / DSM 771 / VKM B-1644</strain>
    </source>
</reference>
<organism evidence="3 4">
    <name type="scientific">Desulfofarcimen acetoxidans (strain ATCC 49208 / DSM 771 / KCTC 5769 / VKM B-1644 / 5575)</name>
    <name type="common">Desulfotomaculum acetoxidans</name>
    <dbReference type="NCBI Taxonomy" id="485916"/>
    <lineage>
        <taxon>Bacteria</taxon>
        <taxon>Bacillati</taxon>
        <taxon>Bacillota</taxon>
        <taxon>Clostridia</taxon>
        <taxon>Eubacteriales</taxon>
        <taxon>Peptococcaceae</taxon>
        <taxon>Desulfofarcimen</taxon>
    </lineage>
</organism>
<dbReference type="Pfam" id="PF13786">
    <property type="entry name" value="DUF4179"/>
    <property type="match status" value="1"/>
</dbReference>
<accession>C8VXG3</accession>
<feature type="transmembrane region" description="Helical" evidence="1">
    <location>
        <begin position="40"/>
        <end position="61"/>
    </location>
</feature>
<dbReference type="EMBL" id="CP001720">
    <property type="protein sequence ID" value="ACV64559.1"/>
    <property type="molecule type" value="Genomic_DNA"/>
</dbReference>
<dbReference type="eggNOG" id="ENOG502ZAZT">
    <property type="taxonomic scope" value="Bacteria"/>
</dbReference>
<name>C8VXG3_DESAS</name>
<keyword evidence="1" id="KW-0472">Membrane</keyword>
<dbReference type="Proteomes" id="UP000002217">
    <property type="component" value="Chromosome"/>
</dbReference>
<dbReference type="InterPro" id="IPR025436">
    <property type="entry name" value="DUF4179"/>
</dbReference>
<feature type="domain" description="DUF4179" evidence="2">
    <location>
        <begin position="33"/>
        <end position="112"/>
    </location>
</feature>
<dbReference type="RefSeq" id="WP_015759238.1">
    <property type="nucleotide sequence ID" value="NC_013216.1"/>
</dbReference>
<protein>
    <recommendedName>
        <fullName evidence="2">DUF4179 domain-containing protein</fullName>
    </recommendedName>
</protein>
<gene>
    <name evidence="3" type="ordered locus">Dtox_3855</name>
</gene>
<keyword evidence="1" id="KW-1133">Transmembrane helix</keyword>